<evidence type="ECO:0000256" key="2">
    <source>
        <dbReference type="ARBA" id="ARBA00013056"/>
    </source>
</evidence>
<evidence type="ECO:0000256" key="1">
    <source>
        <dbReference type="ARBA" id="ARBA00009673"/>
    </source>
</evidence>
<dbReference type="PANTHER" id="PTHR10472:SF5">
    <property type="entry name" value="D-AMINOACYL-TRNA DEACYLASE 1"/>
    <property type="match status" value="1"/>
</dbReference>
<accession>A0ABP0EIH0</accession>
<organism evidence="7 8">
    <name type="scientific">[Candida] anglica</name>
    <dbReference type="NCBI Taxonomy" id="148631"/>
    <lineage>
        <taxon>Eukaryota</taxon>
        <taxon>Fungi</taxon>
        <taxon>Dikarya</taxon>
        <taxon>Ascomycota</taxon>
        <taxon>Saccharomycotina</taxon>
        <taxon>Pichiomycetes</taxon>
        <taxon>Debaryomycetaceae</taxon>
        <taxon>Kurtzmaniella</taxon>
    </lineage>
</organism>
<comment type="catalytic activity">
    <reaction evidence="5">
        <text>a D-aminoacyl-tRNA + H2O = a tRNA + a D-alpha-amino acid + H(+)</text>
        <dbReference type="Rhea" id="RHEA:13953"/>
        <dbReference type="Rhea" id="RHEA-COMP:10123"/>
        <dbReference type="Rhea" id="RHEA-COMP:10124"/>
        <dbReference type="ChEBI" id="CHEBI:15377"/>
        <dbReference type="ChEBI" id="CHEBI:15378"/>
        <dbReference type="ChEBI" id="CHEBI:59871"/>
        <dbReference type="ChEBI" id="CHEBI:78442"/>
        <dbReference type="ChEBI" id="CHEBI:79333"/>
        <dbReference type="EC" id="3.1.1.96"/>
    </reaction>
</comment>
<keyword evidence="6" id="KW-0963">Cytoplasm</keyword>
<comment type="subcellular location">
    <subcellularLocation>
        <location evidence="6">Cytoplasm</location>
    </subcellularLocation>
</comment>
<evidence type="ECO:0000256" key="5">
    <source>
        <dbReference type="ARBA" id="ARBA00048018"/>
    </source>
</evidence>
<dbReference type="EMBL" id="OZ004257">
    <property type="protein sequence ID" value="CAK7910215.1"/>
    <property type="molecule type" value="Genomic_DNA"/>
</dbReference>
<name>A0ABP0EIH0_9ASCO</name>
<dbReference type="HAMAP" id="MF_00518">
    <property type="entry name" value="Deacylase_Dtd"/>
    <property type="match status" value="1"/>
</dbReference>
<keyword evidence="6" id="KW-0378">Hydrolase</keyword>
<evidence type="ECO:0000256" key="3">
    <source>
        <dbReference type="ARBA" id="ARBA00020007"/>
    </source>
</evidence>
<dbReference type="SUPFAM" id="SSF69500">
    <property type="entry name" value="DTD-like"/>
    <property type="match status" value="1"/>
</dbReference>
<evidence type="ECO:0000313" key="7">
    <source>
        <dbReference type="EMBL" id="CAK7910215.1"/>
    </source>
</evidence>
<comment type="similarity">
    <text evidence="1 6">Belongs to the DTD family.</text>
</comment>
<reference evidence="7 8" key="1">
    <citation type="submission" date="2024-01" db="EMBL/GenBank/DDBJ databases">
        <authorList>
            <consortium name="Genoscope - CEA"/>
            <person name="William W."/>
        </authorList>
    </citation>
    <scope>NUCLEOTIDE SEQUENCE [LARGE SCALE GENOMIC DNA]</scope>
    <source>
        <strain evidence="7 8">29B2s-10</strain>
    </source>
</reference>
<proteinExistence type="inferred from homology"/>
<comment type="catalytic activity">
    <reaction evidence="4">
        <text>glycyl-tRNA(Ala) + H2O = tRNA(Ala) + glycine + H(+)</text>
        <dbReference type="Rhea" id="RHEA:53744"/>
        <dbReference type="Rhea" id="RHEA-COMP:9657"/>
        <dbReference type="Rhea" id="RHEA-COMP:13640"/>
        <dbReference type="ChEBI" id="CHEBI:15377"/>
        <dbReference type="ChEBI" id="CHEBI:15378"/>
        <dbReference type="ChEBI" id="CHEBI:57305"/>
        <dbReference type="ChEBI" id="CHEBI:78442"/>
        <dbReference type="ChEBI" id="CHEBI:78522"/>
        <dbReference type="EC" id="3.1.1.96"/>
    </reaction>
</comment>
<evidence type="ECO:0000256" key="6">
    <source>
        <dbReference type="RuleBase" id="RU003470"/>
    </source>
</evidence>
<keyword evidence="8" id="KW-1185">Reference proteome</keyword>
<dbReference type="Gene3D" id="3.50.80.10">
    <property type="entry name" value="D-tyrosyl-tRNA(Tyr) deacylase"/>
    <property type="match status" value="1"/>
</dbReference>
<protein>
    <recommendedName>
        <fullName evidence="3 6">D-aminoacyl-tRNA deacylase</fullName>
        <ecNumber evidence="2 6">3.1.1.96</ecNumber>
    </recommendedName>
</protein>
<dbReference type="NCBIfam" id="TIGR00256">
    <property type="entry name" value="D-aminoacyl-tRNA deacylase"/>
    <property type="match status" value="1"/>
</dbReference>
<keyword evidence="6" id="KW-0820">tRNA-binding</keyword>
<gene>
    <name evidence="7" type="primary">DTD1</name>
    <name evidence="7" type="ORF">CAAN4_E18514</name>
</gene>
<evidence type="ECO:0000256" key="4">
    <source>
        <dbReference type="ARBA" id="ARBA00047676"/>
    </source>
</evidence>
<dbReference type="PANTHER" id="PTHR10472">
    <property type="entry name" value="D-TYROSYL-TRNA TYR DEACYLASE"/>
    <property type="match status" value="1"/>
</dbReference>
<dbReference type="InterPro" id="IPR023509">
    <property type="entry name" value="DTD-like_sf"/>
</dbReference>
<dbReference type="Proteomes" id="UP001497600">
    <property type="component" value="Chromosome E"/>
</dbReference>
<sequence>MRVVIQKVKSASVTVDDKVISSIKQGLMILVGISTQDTREDATKLCNKILKLRIFEDYDNKPETENTQKWAGKPWAKSVLDDEKFSILSVSQFTLYGTIKKGTKPDFHKAAKGEIAKTLYDFFLSELRAAVGDARVQDGQFGAMMDVSLVNDGPVTIVWDTRDSTM</sequence>
<evidence type="ECO:0000313" key="8">
    <source>
        <dbReference type="Proteomes" id="UP001497600"/>
    </source>
</evidence>
<dbReference type="InterPro" id="IPR003732">
    <property type="entry name" value="Daa-tRNA_deacyls_DTD"/>
</dbReference>
<dbReference type="EC" id="3.1.1.96" evidence="2 6"/>
<keyword evidence="6" id="KW-0694">RNA-binding</keyword>
<dbReference type="Pfam" id="PF02580">
    <property type="entry name" value="Tyr_Deacylase"/>
    <property type="match status" value="1"/>
</dbReference>